<evidence type="ECO:0000313" key="2">
    <source>
        <dbReference type="Proteomes" id="UP000190166"/>
    </source>
</evidence>
<dbReference type="AlphaFoldDB" id="A0A1T5P2B7"/>
<name>A0A1T5P2B7_9BACT</name>
<accession>A0A1T5P2B7</accession>
<dbReference type="InterPro" id="IPR029068">
    <property type="entry name" value="Glyas_Bleomycin-R_OHBP_Dase"/>
</dbReference>
<dbReference type="Proteomes" id="UP000190166">
    <property type="component" value="Unassembled WGS sequence"/>
</dbReference>
<dbReference type="SUPFAM" id="SSF54593">
    <property type="entry name" value="Glyoxalase/Bleomycin resistance protein/Dihydroxybiphenyl dioxygenase"/>
    <property type="match status" value="1"/>
</dbReference>
<dbReference type="STRING" id="393003.SAMN05660461_3547"/>
<proteinExistence type="predicted"/>
<sequence>MDNQQTKKEWITTPILSCTSIEETLAFWEILGYRITYKLTRPYQYGILERGGYELHFARVKGTGAAYSGCLVTVTDARAVYLEFTGKLKASLGRVPNTGIPRISRMKPDATRFTLTDVSGNSIIFVSFGEKDEEVWQHADNKNQSPLQKSIAVAARFRDYKNDDMAAAKTLDVALARPGNESNTDIAEALMIRIELAESLNEPDRAAACRSQLETLSLSKEELNDLRRKHSVDVS</sequence>
<gene>
    <name evidence="1" type="ORF">SAMN05660461_3547</name>
</gene>
<organism evidence="1 2">
    <name type="scientific">Chitinophaga ginsengisegetis</name>
    <dbReference type="NCBI Taxonomy" id="393003"/>
    <lineage>
        <taxon>Bacteria</taxon>
        <taxon>Pseudomonadati</taxon>
        <taxon>Bacteroidota</taxon>
        <taxon>Chitinophagia</taxon>
        <taxon>Chitinophagales</taxon>
        <taxon>Chitinophagaceae</taxon>
        <taxon>Chitinophaga</taxon>
    </lineage>
</organism>
<protein>
    <recommendedName>
        <fullName evidence="3">Glyoxalase-like domain-containing protein</fullName>
    </recommendedName>
</protein>
<dbReference type="Gene3D" id="3.10.180.10">
    <property type="entry name" value="2,3-Dihydroxybiphenyl 1,2-Dioxygenase, domain 1"/>
    <property type="match status" value="1"/>
</dbReference>
<dbReference type="RefSeq" id="WP_079470810.1">
    <property type="nucleotide sequence ID" value="NZ_FUZZ01000002.1"/>
</dbReference>
<reference evidence="1 2" key="1">
    <citation type="submission" date="2017-02" db="EMBL/GenBank/DDBJ databases">
        <authorList>
            <person name="Peterson S.W."/>
        </authorList>
    </citation>
    <scope>NUCLEOTIDE SEQUENCE [LARGE SCALE GENOMIC DNA]</scope>
    <source>
        <strain evidence="1 2">DSM 18108</strain>
    </source>
</reference>
<keyword evidence="2" id="KW-1185">Reference proteome</keyword>
<evidence type="ECO:0008006" key="3">
    <source>
        <dbReference type="Google" id="ProtNLM"/>
    </source>
</evidence>
<evidence type="ECO:0000313" key="1">
    <source>
        <dbReference type="EMBL" id="SKD06757.1"/>
    </source>
</evidence>
<dbReference type="EMBL" id="FUZZ01000002">
    <property type="protein sequence ID" value="SKD06757.1"/>
    <property type="molecule type" value="Genomic_DNA"/>
</dbReference>